<keyword evidence="2" id="KW-1185">Reference proteome</keyword>
<evidence type="ECO:0000313" key="1">
    <source>
        <dbReference type="EMBL" id="KAJ3498157.1"/>
    </source>
</evidence>
<dbReference type="Proteomes" id="UP001148737">
    <property type="component" value="Unassembled WGS sequence"/>
</dbReference>
<organism evidence="1 2">
    <name type="scientific">Lecanicillium saksenae</name>
    <dbReference type="NCBI Taxonomy" id="468837"/>
    <lineage>
        <taxon>Eukaryota</taxon>
        <taxon>Fungi</taxon>
        <taxon>Dikarya</taxon>
        <taxon>Ascomycota</taxon>
        <taxon>Pezizomycotina</taxon>
        <taxon>Sordariomycetes</taxon>
        <taxon>Hypocreomycetidae</taxon>
        <taxon>Hypocreales</taxon>
        <taxon>Cordycipitaceae</taxon>
        <taxon>Lecanicillium</taxon>
    </lineage>
</organism>
<reference evidence="1" key="1">
    <citation type="submission" date="2022-07" db="EMBL/GenBank/DDBJ databases">
        <title>Genome Sequence of Lecanicillium saksenae.</title>
        <authorList>
            <person name="Buettner E."/>
        </authorList>
    </citation>
    <scope>NUCLEOTIDE SEQUENCE</scope>
    <source>
        <strain evidence="1">VT-O1</strain>
    </source>
</reference>
<evidence type="ECO:0000313" key="2">
    <source>
        <dbReference type="Proteomes" id="UP001148737"/>
    </source>
</evidence>
<name>A0ACC1R4N3_9HYPO</name>
<comment type="caution">
    <text evidence="1">The sequence shown here is derived from an EMBL/GenBank/DDBJ whole genome shotgun (WGS) entry which is preliminary data.</text>
</comment>
<sequence>MSVKGSNSVAGCLHGILGEERAVFAIGGVICSAEPSSLSGPKSFLPSPTSRSFPSVTIRWEDLADKPTCHTVSLPVLNDDGQEEFADLVRDYHEGRGVNDFMIYSSSRTQKLCCDPEPRSNQDFGSLLVCLPYKHEGGSITLLRREHEDNTERMELDWAKNSGSCKIQWVSFLNPTDVSQTKMISGHSVILTYILSRTTHRIGEAPVALPILDVTTHAWYRTVETAVERALPKMRSIGGGGITLGYSCTGKYSFPLINFLPSAGDGLQGFLTGGDLLVYHIFARLARDVHTRIILNEPTAIQPSVECAQPADDEQETRDAADSPAPPDLLQSVCWLNYSPWSPSGSWREMLLSGGPGRGREGLEGRPCMTVIVSTLTAGRKEPDLATPPTSAATSYSQKRKRLLEDDRQRSLESSFPGPSPSGSQGGFTLHPGDQGYVDLTGVLDSSMQPRTCSGCHGCGCL</sequence>
<accession>A0ACC1R4N3</accession>
<dbReference type="EMBL" id="JANAKD010000067">
    <property type="protein sequence ID" value="KAJ3498157.1"/>
    <property type="molecule type" value="Genomic_DNA"/>
</dbReference>
<gene>
    <name evidence="1" type="ORF">NLG97_g1347</name>
</gene>
<protein>
    <submittedName>
        <fullName evidence="1">Uncharacterized protein</fullName>
    </submittedName>
</protein>
<proteinExistence type="predicted"/>